<dbReference type="Proteomes" id="UP000005396">
    <property type="component" value="Unassembled WGS sequence"/>
</dbReference>
<sequence>MVSAGSTPGTMLGFLECRRKKMLRGVVCGRRCAARGKW</sequence>
<proteinExistence type="predicted"/>
<dbReference type="AlphaFoldDB" id="A8RPN2"/>
<dbReference type="EMBL" id="ABCC02000023">
    <property type="protein sequence ID" value="EDP17447.1"/>
    <property type="molecule type" value="Genomic_DNA"/>
</dbReference>
<organism evidence="1 2">
    <name type="scientific">Enterocloster bolteae (strain ATCC BAA-613 / DSM 15670 / CCUG 46953 / JCM 12243 / WAL 16351)</name>
    <name type="common">Clostridium bolteae</name>
    <dbReference type="NCBI Taxonomy" id="411902"/>
    <lineage>
        <taxon>Bacteria</taxon>
        <taxon>Bacillati</taxon>
        <taxon>Bacillota</taxon>
        <taxon>Clostridia</taxon>
        <taxon>Lachnospirales</taxon>
        <taxon>Lachnospiraceae</taxon>
        <taxon>Enterocloster</taxon>
    </lineage>
</organism>
<evidence type="ECO:0000313" key="2">
    <source>
        <dbReference type="Proteomes" id="UP000005396"/>
    </source>
</evidence>
<dbReference type="HOGENOM" id="CLU_3326483_0_0_9"/>
<protein>
    <submittedName>
        <fullName evidence="1">Uncharacterized protein</fullName>
    </submittedName>
</protein>
<name>A8RPN2_ENTBW</name>
<dbReference type="PaxDb" id="411902-CLOBOL_02519"/>
<accession>A8RPN2</accession>
<gene>
    <name evidence="1" type="ORF">CLOBOL_02519</name>
</gene>
<comment type="caution">
    <text evidence="1">The sequence shown here is derived from an EMBL/GenBank/DDBJ whole genome shotgun (WGS) entry which is preliminary data.</text>
</comment>
<evidence type="ECO:0000313" key="1">
    <source>
        <dbReference type="EMBL" id="EDP17447.1"/>
    </source>
</evidence>
<reference evidence="1 2" key="1">
    <citation type="submission" date="2007-08" db="EMBL/GenBank/DDBJ databases">
        <authorList>
            <person name="Fulton L."/>
            <person name="Clifton S."/>
            <person name="Fulton B."/>
            <person name="Xu J."/>
            <person name="Minx P."/>
            <person name="Pepin K.H."/>
            <person name="Johnson M."/>
            <person name="Thiruvilangam P."/>
            <person name="Bhonagiri V."/>
            <person name="Nash W.E."/>
            <person name="Mardis E.R."/>
            <person name="Wilson R.K."/>
        </authorList>
    </citation>
    <scope>NUCLEOTIDE SEQUENCE [LARGE SCALE GENOMIC DNA]</scope>
    <source>
        <strain evidence="2">ATCC BAA-613 / DSM 15670 / CCUG 46953 / JCM 12243 / WAL 16351</strain>
    </source>
</reference>
<reference evidence="1 2" key="2">
    <citation type="submission" date="2007-09" db="EMBL/GenBank/DDBJ databases">
        <title>Draft genome sequence of Clostridium bolteae (ATCC BAA-613).</title>
        <authorList>
            <person name="Sudarsanam P."/>
            <person name="Ley R."/>
            <person name="Guruge J."/>
            <person name="Turnbaugh P.J."/>
            <person name="Mahowald M."/>
            <person name="Liep D."/>
            <person name="Gordon J."/>
        </authorList>
    </citation>
    <scope>NUCLEOTIDE SEQUENCE [LARGE SCALE GENOMIC DNA]</scope>
    <source>
        <strain evidence="2">ATCC BAA-613 / DSM 15670 / CCUG 46953 / JCM 12243 / WAL 16351</strain>
    </source>
</reference>